<dbReference type="SUPFAM" id="SSF46689">
    <property type="entry name" value="Homeodomain-like"/>
    <property type="match status" value="1"/>
</dbReference>
<dbReference type="Proteomes" id="UP000316095">
    <property type="component" value="Unassembled WGS sequence"/>
</dbReference>
<gene>
    <name evidence="1" type="ORF">Pan54_36740</name>
</gene>
<evidence type="ECO:0000313" key="2">
    <source>
        <dbReference type="Proteomes" id="UP000316095"/>
    </source>
</evidence>
<dbReference type="EMBL" id="SJPG01000001">
    <property type="protein sequence ID" value="TWT62923.1"/>
    <property type="molecule type" value="Genomic_DNA"/>
</dbReference>
<proteinExistence type="predicted"/>
<comment type="caution">
    <text evidence="1">The sequence shown here is derived from an EMBL/GenBank/DDBJ whole genome shotgun (WGS) entry which is preliminary data.</text>
</comment>
<evidence type="ECO:0000313" key="1">
    <source>
        <dbReference type="EMBL" id="TWT62923.1"/>
    </source>
</evidence>
<dbReference type="InterPro" id="IPR036388">
    <property type="entry name" value="WH-like_DNA-bd_sf"/>
</dbReference>
<dbReference type="RefSeq" id="WP_207310171.1">
    <property type="nucleotide sequence ID" value="NZ_SJPG01000001.1"/>
</dbReference>
<dbReference type="Gene3D" id="1.10.10.10">
    <property type="entry name" value="Winged helix-like DNA-binding domain superfamily/Winged helix DNA-binding domain"/>
    <property type="match status" value="1"/>
</dbReference>
<name>A0A5C5XKL5_9PLAN</name>
<sequence length="74" mass="8109">MISRITIDPEICHGKPCLRGLRYPVTMVLELLASGMSVPEILADYPDLEADDITACLQYAARLSDVKSTTQVSI</sequence>
<dbReference type="Pfam" id="PF04255">
    <property type="entry name" value="DUF433"/>
    <property type="match status" value="1"/>
</dbReference>
<evidence type="ECO:0008006" key="3">
    <source>
        <dbReference type="Google" id="ProtNLM"/>
    </source>
</evidence>
<dbReference type="PANTHER" id="PTHR34849">
    <property type="entry name" value="SSL5025 PROTEIN"/>
    <property type="match status" value="1"/>
</dbReference>
<keyword evidence="2" id="KW-1185">Reference proteome</keyword>
<accession>A0A5C5XKL5</accession>
<organism evidence="1 2">
    <name type="scientific">Rubinisphaera italica</name>
    <dbReference type="NCBI Taxonomy" id="2527969"/>
    <lineage>
        <taxon>Bacteria</taxon>
        <taxon>Pseudomonadati</taxon>
        <taxon>Planctomycetota</taxon>
        <taxon>Planctomycetia</taxon>
        <taxon>Planctomycetales</taxon>
        <taxon>Planctomycetaceae</taxon>
        <taxon>Rubinisphaera</taxon>
    </lineage>
</organism>
<reference evidence="1 2" key="1">
    <citation type="submission" date="2019-02" db="EMBL/GenBank/DDBJ databases">
        <title>Deep-cultivation of Planctomycetes and their phenomic and genomic characterization uncovers novel biology.</title>
        <authorList>
            <person name="Wiegand S."/>
            <person name="Jogler M."/>
            <person name="Boedeker C."/>
            <person name="Pinto D."/>
            <person name="Vollmers J."/>
            <person name="Rivas-Marin E."/>
            <person name="Kohn T."/>
            <person name="Peeters S.H."/>
            <person name="Heuer A."/>
            <person name="Rast P."/>
            <person name="Oberbeckmann S."/>
            <person name="Bunk B."/>
            <person name="Jeske O."/>
            <person name="Meyerdierks A."/>
            <person name="Storesund J.E."/>
            <person name="Kallscheuer N."/>
            <person name="Luecker S."/>
            <person name="Lage O.M."/>
            <person name="Pohl T."/>
            <person name="Merkel B.J."/>
            <person name="Hornburger P."/>
            <person name="Mueller R.-W."/>
            <person name="Bruemmer F."/>
            <person name="Labrenz M."/>
            <person name="Spormann A.M."/>
            <person name="Op Den Camp H."/>
            <person name="Overmann J."/>
            <person name="Amann R."/>
            <person name="Jetten M.S.M."/>
            <person name="Mascher T."/>
            <person name="Medema M.H."/>
            <person name="Devos D.P."/>
            <person name="Kaster A.-K."/>
            <person name="Ovreas L."/>
            <person name="Rohde M."/>
            <person name="Galperin M.Y."/>
            <person name="Jogler C."/>
        </authorList>
    </citation>
    <scope>NUCLEOTIDE SEQUENCE [LARGE SCALE GENOMIC DNA]</scope>
    <source>
        <strain evidence="1 2">Pan54</strain>
    </source>
</reference>
<dbReference type="InterPro" id="IPR009057">
    <property type="entry name" value="Homeodomain-like_sf"/>
</dbReference>
<protein>
    <recommendedName>
        <fullName evidence="3">DUF433 domain-containing protein</fullName>
    </recommendedName>
</protein>
<dbReference type="InterPro" id="IPR007367">
    <property type="entry name" value="DUF433"/>
</dbReference>
<dbReference type="AlphaFoldDB" id="A0A5C5XKL5"/>
<dbReference type="PANTHER" id="PTHR34849:SF3">
    <property type="entry name" value="SSR2962 PROTEIN"/>
    <property type="match status" value="1"/>
</dbReference>